<reference evidence="3" key="1">
    <citation type="submission" date="2021-05" db="EMBL/GenBank/DDBJ databases">
        <title>The genome of the haptophyte Pavlova lutheri (Diacronema luteri, Pavlovales) - a model for lipid biosynthesis in eukaryotic algae.</title>
        <authorList>
            <person name="Hulatt C.J."/>
            <person name="Posewitz M.C."/>
        </authorList>
    </citation>
    <scope>NUCLEOTIDE SEQUENCE</scope>
    <source>
        <strain evidence="3">NIVA-4/92</strain>
    </source>
</reference>
<feature type="region of interest" description="Disordered" evidence="1">
    <location>
        <begin position="482"/>
        <end position="567"/>
    </location>
</feature>
<feature type="compositionally biased region" description="Pro residues" evidence="1">
    <location>
        <begin position="376"/>
        <end position="394"/>
    </location>
</feature>
<dbReference type="SUPFAM" id="SSF47576">
    <property type="entry name" value="Calponin-homology domain, CH-domain"/>
    <property type="match status" value="1"/>
</dbReference>
<dbReference type="GO" id="GO:0051015">
    <property type="term" value="F:actin filament binding"/>
    <property type="evidence" value="ECO:0007669"/>
    <property type="project" value="TreeGrafter"/>
</dbReference>
<dbReference type="PANTHER" id="PTHR46756:SF18">
    <property type="entry name" value="GAS2-LIKE PROTEIN PICKLED EGGS"/>
    <property type="match status" value="1"/>
</dbReference>
<feature type="region of interest" description="Disordered" evidence="1">
    <location>
        <begin position="648"/>
        <end position="686"/>
    </location>
</feature>
<gene>
    <name evidence="3" type="ORF">KFE25_008710</name>
</gene>
<dbReference type="GO" id="GO:0008093">
    <property type="term" value="F:cytoskeletal anchor activity"/>
    <property type="evidence" value="ECO:0007669"/>
    <property type="project" value="TreeGrafter"/>
</dbReference>
<feature type="region of interest" description="Disordered" evidence="1">
    <location>
        <begin position="246"/>
        <end position="269"/>
    </location>
</feature>
<evidence type="ECO:0000256" key="1">
    <source>
        <dbReference type="SAM" id="MobiDB-lite"/>
    </source>
</evidence>
<dbReference type="PROSITE" id="PS50021">
    <property type="entry name" value="CH"/>
    <property type="match status" value="1"/>
</dbReference>
<sequence length="996" mass="101782">MAPHVELEPDDAPLRRRLTDVRAERRDFETRAMAFDVARWLARTMRTKQADDLFDMIDTGVMLIELLRYVTDEPMAVHAGALRGSFEARDNVSQFLKFAVDRLGVEHSRLFETSDVVARRSLRDVCKGLLNIARVALVRHPTMVPPRIVELEMADAAAGLGPLSPGWNEKRPATVNELEVALSSREPVWISSAIKKATDVGIDAHLIERARNVLDELCAAPPLSAARSRDQPSSVLCRSELLSPASTVPAGSQPSSQGPSPPAVVAAPGALGGSECRRLDLETPRTASAQAATAAAPTADAVACVGAVARTVSTTRSPGALGVSVLDAAARAHALAHSPSSDGVECETRFMPRLGLTIQLPVSPPPIVPRLRAQQTPPPPPLPQPVSRPAPAQPAAPVLASRVEPPPPPVPVEAAASRPPRTPLGRLTAAPSPYTAPAQLCAGKANTPAGVAAAPRELRAHEGCGSEENGIAADKENSTCAANTLHTHDGGGGGGAGSAPRARKEAAKPSAPGAPPTARSPTCSASVLSVPPAAPTSARKPRAQRPSSAQPKSHGQRQPSPKADASCRRGVRAAGTCVALSCACLAAAGVALAVGHGAHAPRANGGGGSGGGGLLGPALWSAPASPPPWRDDGGRGARVAYARQGAVVGAPPPATSPPHSPPPPTPPARVAPPPTPALPPDFCGEPAPAALDGSELRLPVDESCALVAINGVHAYERTGARINGRPVYRCTSSCCAPSQRGAAPDGVGAEYFLDFYNGFGWSITRCEGGGAARGDAYGAEAQRSRRCSVTARARFSGLFPPLSMQWLALRYEPVEPHDAQPSARTAGARAAARGAPLRAGEVSSGVGAVLLERGFAPVDRSAPARDGSVDSAGALALGAALPAPARPRARGRSVRAPAADPSAARAATHARATDEGGAASGRAWLALFLPLSALGVLVLRAAHALSGTRSAARTGCDLESARGCGASSRAAPHLATFGRGANAGSGRAAPSSCAMH</sequence>
<evidence type="ECO:0000259" key="2">
    <source>
        <dbReference type="PROSITE" id="PS50021"/>
    </source>
</evidence>
<evidence type="ECO:0000313" key="3">
    <source>
        <dbReference type="EMBL" id="KAG8470289.1"/>
    </source>
</evidence>
<feature type="domain" description="Calponin-homology (CH)" evidence="2">
    <location>
        <begin position="31"/>
        <end position="137"/>
    </location>
</feature>
<protein>
    <recommendedName>
        <fullName evidence="2">Calponin-homology (CH) domain-containing protein</fullName>
    </recommendedName>
</protein>
<dbReference type="PANTHER" id="PTHR46756">
    <property type="entry name" value="TRANSGELIN"/>
    <property type="match status" value="1"/>
</dbReference>
<feature type="region of interest" description="Disordered" evidence="1">
    <location>
        <begin position="365"/>
        <end position="431"/>
    </location>
</feature>
<dbReference type="GO" id="GO:0005884">
    <property type="term" value="C:actin filament"/>
    <property type="evidence" value="ECO:0007669"/>
    <property type="project" value="TreeGrafter"/>
</dbReference>
<evidence type="ECO:0000313" key="4">
    <source>
        <dbReference type="Proteomes" id="UP000751190"/>
    </source>
</evidence>
<dbReference type="Gene3D" id="1.10.418.10">
    <property type="entry name" value="Calponin-like domain"/>
    <property type="match status" value="1"/>
</dbReference>
<dbReference type="InterPro" id="IPR036872">
    <property type="entry name" value="CH_dom_sf"/>
</dbReference>
<feature type="compositionally biased region" description="Polar residues" evidence="1">
    <location>
        <begin position="545"/>
        <end position="559"/>
    </location>
</feature>
<accession>A0A8J6CF36</accession>
<feature type="compositionally biased region" description="Low complexity" evidence="1">
    <location>
        <begin position="248"/>
        <end position="269"/>
    </location>
</feature>
<dbReference type="OrthoDB" id="206130at2759"/>
<dbReference type="GO" id="GO:0051764">
    <property type="term" value="P:actin crosslink formation"/>
    <property type="evidence" value="ECO:0007669"/>
    <property type="project" value="TreeGrafter"/>
</dbReference>
<feature type="region of interest" description="Disordered" evidence="1">
    <location>
        <begin position="883"/>
        <end position="914"/>
    </location>
</feature>
<dbReference type="Proteomes" id="UP000751190">
    <property type="component" value="Unassembled WGS sequence"/>
</dbReference>
<proteinExistence type="predicted"/>
<name>A0A8J6CF36_DIALT</name>
<dbReference type="EMBL" id="JAGTXO010000001">
    <property type="protein sequence ID" value="KAG8470289.1"/>
    <property type="molecule type" value="Genomic_DNA"/>
</dbReference>
<feature type="compositionally biased region" description="Low complexity" evidence="1">
    <location>
        <begin position="894"/>
        <end position="910"/>
    </location>
</feature>
<dbReference type="Pfam" id="PF00307">
    <property type="entry name" value="CH"/>
    <property type="match status" value="1"/>
</dbReference>
<organism evidence="3 4">
    <name type="scientific">Diacronema lutheri</name>
    <name type="common">Unicellular marine alga</name>
    <name type="synonym">Monochrysis lutheri</name>
    <dbReference type="NCBI Taxonomy" id="2081491"/>
    <lineage>
        <taxon>Eukaryota</taxon>
        <taxon>Haptista</taxon>
        <taxon>Haptophyta</taxon>
        <taxon>Pavlovophyceae</taxon>
        <taxon>Pavlovales</taxon>
        <taxon>Pavlovaceae</taxon>
        <taxon>Diacronema</taxon>
    </lineage>
</organism>
<dbReference type="InterPro" id="IPR001715">
    <property type="entry name" value="CH_dom"/>
</dbReference>
<comment type="caution">
    <text evidence="3">The sequence shown here is derived from an EMBL/GenBank/DDBJ whole genome shotgun (WGS) entry which is preliminary data.</text>
</comment>
<feature type="compositionally biased region" description="Pro residues" evidence="1">
    <location>
        <begin position="650"/>
        <end position="679"/>
    </location>
</feature>
<keyword evidence="4" id="KW-1185">Reference proteome</keyword>
<dbReference type="OMA" id="VECETRF"/>
<dbReference type="AlphaFoldDB" id="A0A8J6CF36"/>